<dbReference type="AlphaFoldDB" id="A0A4S4A371"/>
<dbReference type="Proteomes" id="UP000307507">
    <property type="component" value="Unassembled WGS sequence"/>
</dbReference>
<accession>A0A4S4A371</accession>
<reference evidence="1 2" key="1">
    <citation type="submission" date="2019-04" db="EMBL/GenBank/DDBJ databases">
        <title>Flavobacterium sp. nov. isolated from construction timber.</title>
        <authorList>
            <person name="Lin S.-Y."/>
            <person name="Chang C.-T."/>
            <person name="Young C.-C."/>
        </authorList>
    </citation>
    <scope>NUCLEOTIDE SEQUENCE [LARGE SCALE GENOMIC DNA]</scope>
    <source>
        <strain evidence="1 2">CC-CTC003</strain>
    </source>
</reference>
<dbReference type="EMBL" id="SSNZ01000001">
    <property type="protein sequence ID" value="THF52864.1"/>
    <property type="molecule type" value="Genomic_DNA"/>
</dbReference>
<dbReference type="RefSeq" id="WP_136401389.1">
    <property type="nucleotide sequence ID" value="NZ_SSNZ01000001.1"/>
</dbReference>
<dbReference type="OrthoDB" id="1363973at2"/>
<evidence type="ECO:0000313" key="2">
    <source>
        <dbReference type="Proteomes" id="UP000307507"/>
    </source>
</evidence>
<keyword evidence="2" id="KW-1185">Reference proteome</keyword>
<proteinExistence type="predicted"/>
<name>A0A4S4A371_9FLAO</name>
<gene>
    <name evidence="1" type="ORF">E6C50_01255</name>
</gene>
<comment type="caution">
    <text evidence="1">The sequence shown here is derived from an EMBL/GenBank/DDBJ whole genome shotgun (WGS) entry which is preliminary data.</text>
</comment>
<protein>
    <submittedName>
        <fullName evidence="1">Uncharacterized protein</fullName>
    </submittedName>
</protein>
<sequence length="211" mass="23618">MKQYVILAVSLLFTVGMYSQKKKAGGKAPAAKSQTTVLAKADDLTAELIKNKNQQTFYVFRNEKGAKKDTLLVKAIDKALPTDCKITAFKAKDTPLCCITWTEKNVTETKTKNEEALSTYSEIWEPATKTQILSNVQTTTKIKEIVFLDKGQNASETQERMRREGFEFTLTGEGDVILKNKSQESRMTYNPTDKKYVNNVSASAAPAKKKR</sequence>
<evidence type="ECO:0000313" key="1">
    <source>
        <dbReference type="EMBL" id="THF52864.1"/>
    </source>
</evidence>
<organism evidence="1 2">
    <name type="scientific">Flavobacterium supellecticarium</name>
    <dbReference type="NCBI Taxonomy" id="2565924"/>
    <lineage>
        <taxon>Bacteria</taxon>
        <taxon>Pseudomonadati</taxon>
        <taxon>Bacteroidota</taxon>
        <taxon>Flavobacteriia</taxon>
        <taxon>Flavobacteriales</taxon>
        <taxon>Flavobacteriaceae</taxon>
        <taxon>Flavobacterium</taxon>
    </lineage>
</organism>